<evidence type="ECO:0008006" key="3">
    <source>
        <dbReference type="Google" id="ProtNLM"/>
    </source>
</evidence>
<dbReference type="EMBL" id="JACJTA010000009">
    <property type="protein sequence ID" value="MBD2604174.1"/>
    <property type="molecule type" value="Genomic_DNA"/>
</dbReference>
<evidence type="ECO:0000313" key="2">
    <source>
        <dbReference type="Proteomes" id="UP000660380"/>
    </source>
</evidence>
<comment type="caution">
    <text evidence="1">The sequence shown here is derived from an EMBL/GenBank/DDBJ whole genome shotgun (WGS) entry which is preliminary data.</text>
</comment>
<protein>
    <recommendedName>
        <fullName evidence="3">Flagellar assembly protein H</fullName>
    </recommendedName>
</protein>
<keyword evidence="2" id="KW-1185">Reference proteome</keyword>
<sequence>MTRQPHDQFAKQYLEELLSPFGKVEVSREVTDEVRQVDILFSPISSPNADLQSLGLLGRIATTASLLEPFRNQPSKTEVRNCLLKLFSVYGESQRKAKRENTSLPEDNLPRLWILATSASTTLLESFGARLDTDNWLAGVYFLPDSFRTAIVAINKLPLTLETLWLRILGKGETQRQAVSELLSLDQNNPLRRNIQELITSWRITVINQTNLTEDDQEVIMNLSQAYLEWREATLQEGVQVGQKDERRQVVENLLRVRFGSLDEELERVIEPLLQLPPQEYSRLLLELSRDELLTRFGGG</sequence>
<dbReference type="Proteomes" id="UP000660380">
    <property type="component" value="Unassembled WGS sequence"/>
</dbReference>
<gene>
    <name evidence="1" type="ORF">H6G81_06440</name>
</gene>
<reference evidence="1 2" key="1">
    <citation type="journal article" date="2020" name="ISME J.">
        <title>Comparative genomics reveals insights into cyanobacterial evolution and habitat adaptation.</title>
        <authorList>
            <person name="Chen M.Y."/>
            <person name="Teng W.K."/>
            <person name="Zhao L."/>
            <person name="Hu C.X."/>
            <person name="Zhou Y.K."/>
            <person name="Han B.P."/>
            <person name="Song L.R."/>
            <person name="Shu W.S."/>
        </authorList>
    </citation>
    <scope>NUCLEOTIDE SEQUENCE [LARGE SCALE GENOMIC DNA]</scope>
    <source>
        <strain evidence="1 2">FACHB-248</strain>
    </source>
</reference>
<accession>A0ABR8GLA9</accession>
<proteinExistence type="predicted"/>
<evidence type="ECO:0000313" key="1">
    <source>
        <dbReference type="EMBL" id="MBD2604174.1"/>
    </source>
</evidence>
<organism evidence="1 2">
    <name type="scientific">Scytonema hofmannii FACHB-248</name>
    <dbReference type="NCBI Taxonomy" id="1842502"/>
    <lineage>
        <taxon>Bacteria</taxon>
        <taxon>Bacillati</taxon>
        <taxon>Cyanobacteriota</taxon>
        <taxon>Cyanophyceae</taxon>
        <taxon>Nostocales</taxon>
        <taxon>Scytonemataceae</taxon>
        <taxon>Scytonema</taxon>
    </lineage>
</organism>
<dbReference type="RefSeq" id="WP_029632227.1">
    <property type="nucleotide sequence ID" value="NZ_JACJTA010000009.1"/>
</dbReference>
<name>A0ABR8GLA9_9CYAN</name>